<evidence type="ECO:0000256" key="11">
    <source>
        <dbReference type="ARBA" id="ARBA00042864"/>
    </source>
</evidence>
<feature type="domain" description="ATP-grasp" evidence="14">
    <location>
        <begin position="112"/>
        <end position="323"/>
    </location>
</feature>
<dbReference type="InterPro" id="IPR020559">
    <property type="entry name" value="PRibGlycinamide_synth_CS"/>
</dbReference>
<keyword evidence="5 12" id="KW-0436">Ligase</keyword>
<dbReference type="Gene3D" id="3.40.50.20">
    <property type="match status" value="1"/>
</dbReference>
<comment type="catalytic activity">
    <reaction evidence="12">
        <text>5-phospho-beta-D-ribosylamine + glycine + ATP = N(1)-(5-phospho-beta-D-ribosyl)glycinamide + ADP + phosphate + H(+)</text>
        <dbReference type="Rhea" id="RHEA:17453"/>
        <dbReference type="ChEBI" id="CHEBI:15378"/>
        <dbReference type="ChEBI" id="CHEBI:30616"/>
        <dbReference type="ChEBI" id="CHEBI:43474"/>
        <dbReference type="ChEBI" id="CHEBI:57305"/>
        <dbReference type="ChEBI" id="CHEBI:58681"/>
        <dbReference type="ChEBI" id="CHEBI:143788"/>
        <dbReference type="ChEBI" id="CHEBI:456216"/>
        <dbReference type="EC" id="6.3.4.13"/>
    </reaction>
</comment>
<dbReference type="HAMAP" id="MF_00138">
    <property type="entry name" value="GARS"/>
    <property type="match status" value="1"/>
</dbReference>
<evidence type="ECO:0000256" key="8">
    <source>
        <dbReference type="ARBA" id="ARBA00022840"/>
    </source>
</evidence>
<dbReference type="SUPFAM" id="SSF51246">
    <property type="entry name" value="Rudiment single hybrid motif"/>
    <property type="match status" value="1"/>
</dbReference>
<dbReference type="PANTHER" id="PTHR43472">
    <property type="entry name" value="PHOSPHORIBOSYLAMINE--GLYCINE LIGASE"/>
    <property type="match status" value="1"/>
</dbReference>
<evidence type="ECO:0000313" key="15">
    <source>
        <dbReference type="EMBL" id="QEL18129.1"/>
    </source>
</evidence>
<dbReference type="OrthoDB" id="9807240at2"/>
<dbReference type="InterPro" id="IPR037123">
    <property type="entry name" value="PRibGlycinamide_synth_C_sf"/>
</dbReference>
<accession>A0A5C1AFD5</accession>
<comment type="cofactor">
    <cofactor evidence="2">
        <name>Mg(2+)</name>
        <dbReference type="ChEBI" id="CHEBI:18420"/>
    </cofactor>
</comment>
<dbReference type="PROSITE" id="PS00184">
    <property type="entry name" value="GARS"/>
    <property type="match status" value="1"/>
</dbReference>
<dbReference type="SUPFAM" id="SSF56059">
    <property type="entry name" value="Glutathione synthetase ATP-binding domain-like"/>
    <property type="match status" value="1"/>
</dbReference>
<dbReference type="KEGG" id="lrs:PX52LOC_05143"/>
<evidence type="ECO:0000313" key="16">
    <source>
        <dbReference type="Proteomes" id="UP000324974"/>
    </source>
</evidence>
<evidence type="ECO:0000256" key="4">
    <source>
        <dbReference type="ARBA" id="ARBA00013255"/>
    </source>
</evidence>
<dbReference type="GO" id="GO:0046872">
    <property type="term" value="F:metal ion binding"/>
    <property type="evidence" value="ECO:0007669"/>
    <property type="project" value="InterPro"/>
</dbReference>
<comment type="cofactor">
    <cofactor evidence="1">
        <name>Mn(2+)</name>
        <dbReference type="ChEBI" id="CHEBI:29035"/>
    </cofactor>
</comment>
<dbReference type="GO" id="GO:0005524">
    <property type="term" value="F:ATP binding"/>
    <property type="evidence" value="ECO:0007669"/>
    <property type="project" value="UniProtKB-UniRule"/>
</dbReference>
<dbReference type="Pfam" id="PF02844">
    <property type="entry name" value="GARS_N"/>
    <property type="match status" value="1"/>
</dbReference>
<evidence type="ECO:0000256" key="12">
    <source>
        <dbReference type="HAMAP-Rule" id="MF_00138"/>
    </source>
</evidence>
<organism evidence="15 16">
    <name type="scientific">Limnoglobus roseus</name>
    <dbReference type="NCBI Taxonomy" id="2598579"/>
    <lineage>
        <taxon>Bacteria</taxon>
        <taxon>Pseudomonadati</taxon>
        <taxon>Planctomycetota</taxon>
        <taxon>Planctomycetia</taxon>
        <taxon>Gemmatales</taxon>
        <taxon>Gemmataceae</taxon>
        <taxon>Limnoglobus</taxon>
    </lineage>
</organism>
<dbReference type="InterPro" id="IPR020562">
    <property type="entry name" value="PRibGlycinamide_synth_N"/>
</dbReference>
<dbReference type="Gene3D" id="3.30.470.20">
    <property type="entry name" value="ATP-grasp fold, B domain"/>
    <property type="match status" value="1"/>
</dbReference>
<dbReference type="Gene3D" id="3.90.600.10">
    <property type="entry name" value="Phosphoribosylglycinamide synthetase, C-terminal domain"/>
    <property type="match status" value="1"/>
</dbReference>
<dbReference type="GO" id="GO:0006189">
    <property type="term" value="P:'de novo' IMP biosynthetic process"/>
    <property type="evidence" value="ECO:0007669"/>
    <property type="project" value="UniProtKB-UniRule"/>
</dbReference>
<evidence type="ECO:0000256" key="5">
    <source>
        <dbReference type="ARBA" id="ARBA00022598"/>
    </source>
</evidence>
<dbReference type="RefSeq" id="WP_149112662.1">
    <property type="nucleotide sequence ID" value="NZ_CP042425.1"/>
</dbReference>
<keyword evidence="6 13" id="KW-0547">Nucleotide-binding</keyword>
<dbReference type="SUPFAM" id="SSF52440">
    <property type="entry name" value="PreATP-grasp domain"/>
    <property type="match status" value="1"/>
</dbReference>
<dbReference type="InterPro" id="IPR011054">
    <property type="entry name" value="Rudment_hybrid_motif"/>
</dbReference>
<gene>
    <name evidence="12" type="primary">purD</name>
    <name evidence="15" type="ORF">PX52LOC_05143</name>
</gene>
<name>A0A5C1AFD5_9BACT</name>
<evidence type="ECO:0000256" key="6">
    <source>
        <dbReference type="ARBA" id="ARBA00022741"/>
    </source>
</evidence>
<evidence type="ECO:0000259" key="14">
    <source>
        <dbReference type="PROSITE" id="PS50975"/>
    </source>
</evidence>
<comment type="pathway">
    <text evidence="3 12">Purine metabolism; IMP biosynthesis via de novo pathway; N(1)-(5-phospho-D-ribosyl)glycinamide from 5-phospho-alpha-D-ribose 1-diphosphate: step 2/2.</text>
</comment>
<keyword evidence="16" id="KW-1185">Reference proteome</keyword>
<dbReference type="InterPro" id="IPR013815">
    <property type="entry name" value="ATP_grasp_subdomain_1"/>
</dbReference>
<dbReference type="GO" id="GO:0004637">
    <property type="term" value="F:phosphoribosylamine-glycine ligase activity"/>
    <property type="evidence" value="ECO:0007669"/>
    <property type="project" value="UniProtKB-UniRule"/>
</dbReference>
<keyword evidence="8 13" id="KW-0067">ATP-binding</keyword>
<dbReference type="InterPro" id="IPR020561">
    <property type="entry name" value="PRibGlycinamid_synth_ATP-grasp"/>
</dbReference>
<dbReference type="Pfam" id="PF01071">
    <property type="entry name" value="GARS_A"/>
    <property type="match status" value="1"/>
</dbReference>
<dbReference type="GO" id="GO:0009113">
    <property type="term" value="P:purine nucleobase biosynthetic process"/>
    <property type="evidence" value="ECO:0007669"/>
    <property type="project" value="InterPro"/>
</dbReference>
<dbReference type="FunFam" id="3.90.600.10:FF:000001">
    <property type="entry name" value="Trifunctional purine biosynthetic protein adenosine-3"/>
    <property type="match status" value="1"/>
</dbReference>
<dbReference type="AlphaFoldDB" id="A0A5C1AFD5"/>
<dbReference type="Proteomes" id="UP000324974">
    <property type="component" value="Chromosome"/>
</dbReference>
<dbReference type="InterPro" id="IPR011761">
    <property type="entry name" value="ATP-grasp"/>
</dbReference>
<dbReference type="EMBL" id="CP042425">
    <property type="protein sequence ID" value="QEL18129.1"/>
    <property type="molecule type" value="Genomic_DNA"/>
</dbReference>
<dbReference type="SMART" id="SM01210">
    <property type="entry name" value="GARS_C"/>
    <property type="match status" value="1"/>
</dbReference>
<reference evidence="16" key="1">
    <citation type="submission" date="2019-08" db="EMBL/GenBank/DDBJ databases">
        <title>Limnoglobus roseus gen. nov., sp. nov., a novel freshwater planctomycete with a giant genome from the family Gemmataceae.</title>
        <authorList>
            <person name="Kulichevskaya I.S."/>
            <person name="Naumoff D.G."/>
            <person name="Miroshnikov K."/>
            <person name="Ivanova A."/>
            <person name="Philippov D.A."/>
            <person name="Hakobyan A."/>
            <person name="Rijpstra I.C."/>
            <person name="Sinninghe Damste J.S."/>
            <person name="Liesack W."/>
            <person name="Dedysh S.N."/>
        </authorList>
    </citation>
    <scope>NUCLEOTIDE SEQUENCE [LARGE SCALE GENOMIC DNA]</scope>
    <source>
        <strain evidence="16">PX52</strain>
    </source>
</reference>
<dbReference type="PANTHER" id="PTHR43472:SF1">
    <property type="entry name" value="PHOSPHORIBOSYLAMINE--GLYCINE LIGASE, CHLOROPLASTIC"/>
    <property type="match status" value="1"/>
</dbReference>
<dbReference type="NCBIfam" id="TIGR00877">
    <property type="entry name" value="purD"/>
    <property type="match status" value="1"/>
</dbReference>
<dbReference type="Gene3D" id="3.30.1490.20">
    <property type="entry name" value="ATP-grasp fold, A domain"/>
    <property type="match status" value="1"/>
</dbReference>
<evidence type="ECO:0000256" key="3">
    <source>
        <dbReference type="ARBA" id="ARBA00005174"/>
    </source>
</evidence>
<dbReference type="InterPro" id="IPR020560">
    <property type="entry name" value="PRibGlycinamide_synth_C-dom"/>
</dbReference>
<dbReference type="InterPro" id="IPR016185">
    <property type="entry name" value="PreATP-grasp_dom_sf"/>
</dbReference>
<dbReference type="InterPro" id="IPR000115">
    <property type="entry name" value="PRibGlycinamide_synth"/>
</dbReference>
<comment type="similarity">
    <text evidence="9 12">Belongs to the GARS family.</text>
</comment>
<dbReference type="PROSITE" id="PS50975">
    <property type="entry name" value="ATP_GRASP"/>
    <property type="match status" value="1"/>
</dbReference>
<dbReference type="Pfam" id="PF02843">
    <property type="entry name" value="GARS_C"/>
    <property type="match status" value="1"/>
</dbReference>
<dbReference type="SMART" id="SM01209">
    <property type="entry name" value="GARS_A"/>
    <property type="match status" value="1"/>
</dbReference>
<protein>
    <recommendedName>
        <fullName evidence="4 12">Phosphoribosylamine--glycine ligase</fullName>
        <ecNumber evidence="4 12">6.3.4.13</ecNumber>
    </recommendedName>
    <alternativeName>
        <fullName evidence="12">GARS</fullName>
    </alternativeName>
    <alternativeName>
        <fullName evidence="10 12">Glycinamide ribonucleotide synthetase</fullName>
    </alternativeName>
    <alternativeName>
        <fullName evidence="11 12">Phosphoribosylglycinamide synthetase</fullName>
    </alternativeName>
</protein>
<evidence type="ECO:0000256" key="7">
    <source>
        <dbReference type="ARBA" id="ARBA00022755"/>
    </source>
</evidence>
<evidence type="ECO:0000256" key="9">
    <source>
        <dbReference type="ARBA" id="ARBA00038345"/>
    </source>
</evidence>
<evidence type="ECO:0000256" key="10">
    <source>
        <dbReference type="ARBA" id="ARBA00042242"/>
    </source>
</evidence>
<dbReference type="UniPathway" id="UPA00074">
    <property type="reaction ID" value="UER00125"/>
</dbReference>
<evidence type="ECO:0000256" key="1">
    <source>
        <dbReference type="ARBA" id="ARBA00001936"/>
    </source>
</evidence>
<dbReference type="EC" id="6.3.4.13" evidence="4 12"/>
<keyword evidence="7 12" id="KW-0658">Purine biosynthesis</keyword>
<evidence type="ECO:0000256" key="13">
    <source>
        <dbReference type="PROSITE-ProRule" id="PRU00409"/>
    </source>
</evidence>
<sequence>MKINILVIGKGGREHAIIWKLAQSPRAGKIFCAPGNAGTALDAINIPIDATDPNLWDRVARTAAKEGVSLVVIGPEDPLANGCADFFRGRGFKVFGPSKEAARIEASKVFAKEIMRHADVPTAEFRVFDHPAAARTYIETRDYPVVVKADGLAAGKGVVVCKDMNEALKAVDRIMVKEEFGPKAGRRIVVEKRIDGEELSMLALVAGRTILPLPPTQDHKPAFDGDKGPNTGGMGTYCPAPIGTPELVAEAEASVFVPTVHAMKRGFKNERFPFNGVLFAGLMLTNQGPRVLEYNCRFGDPEAQVILMRLKTDLLDLLEAVADENLTDFEDGKLEFDPRPAVCVVMCSGGYPGKYDTGKLILGLDEAAELKDVKVFHAGTTLKNERVVTDGGRVLAVTALGDDLAAAKARAYEAVKLITFPGAHYRTDIADKALRKK</sequence>
<proteinExistence type="inferred from homology"/>
<evidence type="ECO:0000256" key="2">
    <source>
        <dbReference type="ARBA" id="ARBA00001946"/>
    </source>
</evidence>